<organism evidence="2 3">
    <name type="scientific">Methylocapsa polymorpha</name>
    <dbReference type="NCBI Taxonomy" id="3080828"/>
    <lineage>
        <taxon>Bacteria</taxon>
        <taxon>Pseudomonadati</taxon>
        <taxon>Pseudomonadota</taxon>
        <taxon>Alphaproteobacteria</taxon>
        <taxon>Hyphomicrobiales</taxon>
        <taxon>Beijerinckiaceae</taxon>
        <taxon>Methylocapsa</taxon>
    </lineage>
</organism>
<dbReference type="EMBL" id="CP136862">
    <property type="protein sequence ID" value="WOJ88113.1"/>
    <property type="molecule type" value="Genomic_DNA"/>
</dbReference>
<dbReference type="RefSeq" id="WP_407337551.1">
    <property type="nucleotide sequence ID" value="NZ_CP136862.1"/>
</dbReference>
<evidence type="ECO:0000256" key="1">
    <source>
        <dbReference type="SAM" id="MobiDB-lite"/>
    </source>
</evidence>
<feature type="region of interest" description="Disordered" evidence="1">
    <location>
        <begin position="84"/>
        <end position="109"/>
    </location>
</feature>
<proteinExistence type="predicted"/>
<evidence type="ECO:0000313" key="3">
    <source>
        <dbReference type="Proteomes" id="UP001626536"/>
    </source>
</evidence>
<sequence>MQAGDFDETKATAQLPGLDIEIVHRRSLSGDAEQISISLLATPSFEAFGRFLEATNPFLFWTRFARMAWTPWLSSAPTSLPSKGFDHLPPKPALAISKPAREEGSAPEA</sequence>
<evidence type="ECO:0000313" key="2">
    <source>
        <dbReference type="EMBL" id="WOJ88113.1"/>
    </source>
</evidence>
<protein>
    <submittedName>
        <fullName evidence="2">Uncharacterized protein</fullName>
    </submittedName>
</protein>
<gene>
    <name evidence="2" type="ORF">RZS28_09615</name>
</gene>
<name>A0ABZ0HNB5_9HYPH</name>
<feature type="compositionally biased region" description="Basic and acidic residues" evidence="1">
    <location>
        <begin position="99"/>
        <end position="109"/>
    </location>
</feature>
<accession>A0ABZ0HNB5</accession>
<dbReference type="Proteomes" id="UP001626536">
    <property type="component" value="Chromosome"/>
</dbReference>
<reference evidence="2 3" key="1">
    <citation type="submission" date="2023-10" db="EMBL/GenBank/DDBJ databases">
        <title>Novel methanotroph of the genus Methylocapsa from a subarctic wetland.</title>
        <authorList>
            <person name="Belova S.E."/>
            <person name="Oshkin I.Y."/>
            <person name="Miroshnikov K."/>
            <person name="Dedysh S.N."/>
        </authorList>
    </citation>
    <scope>NUCLEOTIDE SEQUENCE [LARGE SCALE GENOMIC DNA]</scope>
    <source>
        <strain evidence="2 3">RX1</strain>
    </source>
</reference>
<keyword evidence="3" id="KW-1185">Reference proteome</keyword>